<dbReference type="Ensembl" id="ENSLBET00000027933.1">
    <property type="protein sequence ID" value="ENSLBEP00000026635.1"/>
    <property type="gene ID" value="ENSLBEG00000020263.1"/>
</dbReference>
<organism evidence="1 2">
    <name type="scientific">Labrus bergylta</name>
    <name type="common">ballan wrasse</name>
    <dbReference type="NCBI Taxonomy" id="56723"/>
    <lineage>
        <taxon>Eukaryota</taxon>
        <taxon>Metazoa</taxon>
        <taxon>Chordata</taxon>
        <taxon>Craniata</taxon>
        <taxon>Vertebrata</taxon>
        <taxon>Euteleostomi</taxon>
        <taxon>Actinopterygii</taxon>
        <taxon>Neopterygii</taxon>
        <taxon>Teleostei</taxon>
        <taxon>Neoteleostei</taxon>
        <taxon>Acanthomorphata</taxon>
        <taxon>Eupercaria</taxon>
        <taxon>Labriformes</taxon>
        <taxon>Labridae</taxon>
        <taxon>Labrus</taxon>
    </lineage>
</organism>
<dbReference type="AlphaFoldDB" id="A0A3Q3MYW7"/>
<name>A0A3Q3MYW7_9LABR</name>
<reference evidence="1" key="1">
    <citation type="submission" date="2025-08" db="UniProtKB">
        <authorList>
            <consortium name="Ensembl"/>
        </authorList>
    </citation>
    <scope>IDENTIFICATION</scope>
</reference>
<protein>
    <submittedName>
        <fullName evidence="1">Uncharacterized protein</fullName>
    </submittedName>
</protein>
<proteinExistence type="predicted"/>
<dbReference type="STRING" id="56723.ENSLBEP00000026635"/>
<accession>A0A3Q3MYW7</accession>
<dbReference type="Proteomes" id="UP000261660">
    <property type="component" value="Unplaced"/>
</dbReference>
<sequence length="137" mass="15355">MSDTNVTHLPSKITAKNRARQLPDVLVVVEHKQKSSIYLKTHRRRMTETHGQHTRQITVTEAAASRSITAGIVLYSTDPLSLANQPSLLELHIFGTPYRVKSESAVALLNLNLKSNRGSNQLKHVLITHKHIFMNSV</sequence>
<dbReference type="InParanoid" id="A0A3Q3MYW7"/>
<evidence type="ECO:0000313" key="2">
    <source>
        <dbReference type="Proteomes" id="UP000261660"/>
    </source>
</evidence>
<reference evidence="1" key="2">
    <citation type="submission" date="2025-09" db="UniProtKB">
        <authorList>
            <consortium name="Ensembl"/>
        </authorList>
    </citation>
    <scope>IDENTIFICATION</scope>
</reference>
<evidence type="ECO:0000313" key="1">
    <source>
        <dbReference type="Ensembl" id="ENSLBEP00000026635.1"/>
    </source>
</evidence>
<keyword evidence="2" id="KW-1185">Reference proteome</keyword>